<reference evidence="1" key="3">
    <citation type="submission" date="2023-05" db="EMBL/GenBank/DDBJ databases">
        <authorList>
            <person name="Smith C.H."/>
        </authorList>
    </citation>
    <scope>NUCLEOTIDE SEQUENCE</scope>
    <source>
        <strain evidence="1">CHS0354</strain>
        <tissue evidence="1">Mantle</tissue>
    </source>
</reference>
<reference evidence="1" key="2">
    <citation type="journal article" date="2021" name="Genome Biol. Evol.">
        <title>Developing a high-quality reference genome for a parasitic bivalve with doubly uniparental inheritance (Bivalvia: Unionida).</title>
        <authorList>
            <person name="Smith C.H."/>
        </authorList>
    </citation>
    <scope>NUCLEOTIDE SEQUENCE</scope>
    <source>
        <strain evidence="1">CHS0354</strain>
        <tissue evidence="1">Mantle</tissue>
    </source>
</reference>
<evidence type="ECO:0008006" key="3">
    <source>
        <dbReference type="Google" id="ProtNLM"/>
    </source>
</evidence>
<proteinExistence type="predicted"/>
<accession>A0AAE0S0I1</accession>
<evidence type="ECO:0000313" key="2">
    <source>
        <dbReference type="Proteomes" id="UP001195483"/>
    </source>
</evidence>
<keyword evidence="2" id="KW-1185">Reference proteome</keyword>
<protein>
    <recommendedName>
        <fullName evidence="3">VWFA domain-containing protein</fullName>
    </recommendedName>
</protein>
<evidence type="ECO:0000313" key="1">
    <source>
        <dbReference type="EMBL" id="KAK3583047.1"/>
    </source>
</evidence>
<reference evidence="1" key="1">
    <citation type="journal article" date="2021" name="Genome Biol. Evol.">
        <title>A High-Quality Reference Genome for a Parasitic Bivalve with Doubly Uniparental Inheritance (Bivalvia: Unionida).</title>
        <authorList>
            <person name="Smith C.H."/>
        </authorList>
    </citation>
    <scope>NUCLEOTIDE SEQUENCE</scope>
    <source>
        <strain evidence="1">CHS0354</strain>
    </source>
</reference>
<dbReference type="Proteomes" id="UP001195483">
    <property type="component" value="Unassembled WGS sequence"/>
</dbReference>
<dbReference type="EMBL" id="JAEAOA010000312">
    <property type="protein sequence ID" value="KAK3583047.1"/>
    <property type="molecule type" value="Genomic_DNA"/>
</dbReference>
<dbReference type="AlphaFoldDB" id="A0AAE0S0I1"/>
<organism evidence="1 2">
    <name type="scientific">Potamilus streckersoni</name>
    <dbReference type="NCBI Taxonomy" id="2493646"/>
    <lineage>
        <taxon>Eukaryota</taxon>
        <taxon>Metazoa</taxon>
        <taxon>Spiralia</taxon>
        <taxon>Lophotrochozoa</taxon>
        <taxon>Mollusca</taxon>
        <taxon>Bivalvia</taxon>
        <taxon>Autobranchia</taxon>
        <taxon>Heteroconchia</taxon>
        <taxon>Palaeoheterodonta</taxon>
        <taxon>Unionida</taxon>
        <taxon>Unionoidea</taxon>
        <taxon>Unionidae</taxon>
        <taxon>Ambleminae</taxon>
        <taxon>Lampsilini</taxon>
        <taxon>Potamilus</taxon>
    </lineage>
</organism>
<name>A0AAE0S0I1_9BIVA</name>
<comment type="caution">
    <text evidence="1">The sequence shown here is derived from an EMBL/GenBank/DDBJ whole genome shotgun (WGS) entry which is preliminary data.</text>
</comment>
<sequence>MDDANNRFMLNQMKNKRVKLNENINPGFNTLFVFLYSPDELLNKKNSILIFSDGEVNAGTTDPDALVHEVRQNIRQMAPSLDYSTNQWVTISVVTTGSSVSEAAYLLSKTCSSEAYYYMDKAVNDPTDELLLPVLLRKSAVAWNVSLLIQTFNGVHCVDEECSNDFIIQHERTTLDKLPRNMEKAYFLYDFAAGKQRQIGVTADISNMLLETIDTTNHRKVFQIQLEYTGRGGERRHLENCIYQLDIKNSNEQAALGAAVKHEVQLATSRILKRAADCVKDGDQKASSVLLHGKTDIQNICNRFGDIALGNPEKHAIYRYAASVVKNMEGLIKTIDGDLETKGSVWNRIKSVSSAITREAPTVSETVKHSDILCPLPVISETASAGFLDPMRKLKEKRLSLDKESKADLEVLLEEMKRTLL</sequence>
<gene>
    <name evidence="1" type="ORF">CHS0354_003989</name>
</gene>